<dbReference type="GO" id="GO:0016787">
    <property type="term" value="F:hydrolase activity"/>
    <property type="evidence" value="ECO:0007669"/>
    <property type="project" value="UniProtKB-KW"/>
</dbReference>
<keyword evidence="5" id="KW-0812">Transmembrane</keyword>
<dbReference type="Pfam" id="PF01850">
    <property type="entry name" value="PIN"/>
    <property type="match status" value="1"/>
</dbReference>
<protein>
    <recommendedName>
        <fullName evidence="6">TRAM domain-containing protein</fullName>
    </recommendedName>
</protein>
<sequence length="348" mass="38381">MLLVRILLVLVSSYSGFLFTLNSDLPIEQPVKSIVGIGIGLVLSLLIIAFEVKLRNVPFKNLISGLAGLIIGLIVSMALTNAFSPFVSSGGAERRIYLLIYCFFVYLGMTLAYRKAEHTDFSKYLPSFISKGAEENYKILDTSVIIDGRIYDICETDFLEGILIVPQFVLRELQHIADSSDSLKRNRGRRGLDVLNKLQKLNQIEVRVIDQDFPKIAEVDAKLVALGKEMKAKILTNDFNLNKVAELQGVSVLNINLLANALKPVVLPGEIMSVYLLKEGKELGQAVAYLDDGTMVVVDNAREYLGSNIDVAVTSVLQTTAGRMIFARLKESGGESESSGRMRAETNR</sequence>
<dbReference type="Proteomes" id="UP000178526">
    <property type="component" value="Unassembled WGS sequence"/>
</dbReference>
<dbReference type="SUPFAM" id="SSF88723">
    <property type="entry name" value="PIN domain-like"/>
    <property type="match status" value="1"/>
</dbReference>
<evidence type="ECO:0000256" key="3">
    <source>
        <dbReference type="ARBA" id="ARBA00022801"/>
    </source>
</evidence>
<organism evidence="7 8">
    <name type="scientific">Candidatus Schekmanbacteria bacterium GWA2_38_11</name>
    <dbReference type="NCBI Taxonomy" id="1817876"/>
    <lineage>
        <taxon>Bacteria</taxon>
        <taxon>Candidatus Schekmaniibacteriota</taxon>
    </lineage>
</organism>
<evidence type="ECO:0000259" key="6">
    <source>
        <dbReference type="PROSITE" id="PS50926"/>
    </source>
</evidence>
<dbReference type="PROSITE" id="PS50926">
    <property type="entry name" value="TRAM"/>
    <property type="match status" value="1"/>
</dbReference>
<evidence type="ECO:0000256" key="5">
    <source>
        <dbReference type="SAM" id="Phobius"/>
    </source>
</evidence>
<dbReference type="PANTHER" id="PTHR11603:SF147">
    <property type="entry name" value="MEMBRANE PROTEIN"/>
    <property type="match status" value="1"/>
</dbReference>
<dbReference type="GO" id="GO:0004518">
    <property type="term" value="F:nuclease activity"/>
    <property type="evidence" value="ECO:0007669"/>
    <property type="project" value="UniProtKB-KW"/>
</dbReference>
<gene>
    <name evidence="7" type="ORF">A2042_00950</name>
</gene>
<comment type="cofactor">
    <cofactor evidence="1">
        <name>Mg(2+)</name>
        <dbReference type="ChEBI" id="CHEBI:18420"/>
    </cofactor>
</comment>
<dbReference type="InterPro" id="IPR052041">
    <property type="entry name" value="Nucleic_acid_metab_PIN/TRAM"/>
</dbReference>
<dbReference type="AlphaFoldDB" id="A0A1F7RLI8"/>
<feature type="transmembrane region" description="Helical" evidence="5">
    <location>
        <begin position="62"/>
        <end position="84"/>
    </location>
</feature>
<evidence type="ECO:0000256" key="4">
    <source>
        <dbReference type="ARBA" id="ARBA00022842"/>
    </source>
</evidence>
<evidence type="ECO:0000256" key="1">
    <source>
        <dbReference type="ARBA" id="ARBA00001946"/>
    </source>
</evidence>
<evidence type="ECO:0000313" key="7">
    <source>
        <dbReference type="EMBL" id="OGL42383.1"/>
    </source>
</evidence>
<accession>A0A1F7RLI8</accession>
<keyword evidence="5" id="KW-0472">Membrane</keyword>
<keyword evidence="4" id="KW-0460">Magnesium</keyword>
<evidence type="ECO:0000313" key="8">
    <source>
        <dbReference type="Proteomes" id="UP000178526"/>
    </source>
</evidence>
<feature type="transmembrane region" description="Helical" evidence="5">
    <location>
        <begin position="31"/>
        <end position="50"/>
    </location>
</feature>
<comment type="caution">
    <text evidence="7">The sequence shown here is derived from an EMBL/GenBank/DDBJ whole genome shotgun (WGS) entry which is preliminary data.</text>
</comment>
<evidence type="ECO:0000256" key="2">
    <source>
        <dbReference type="ARBA" id="ARBA00022722"/>
    </source>
</evidence>
<reference evidence="7 8" key="1">
    <citation type="journal article" date="2016" name="Nat. Commun.">
        <title>Thousands of microbial genomes shed light on interconnected biogeochemical processes in an aquifer system.</title>
        <authorList>
            <person name="Anantharaman K."/>
            <person name="Brown C.T."/>
            <person name="Hug L.A."/>
            <person name="Sharon I."/>
            <person name="Castelle C.J."/>
            <person name="Probst A.J."/>
            <person name="Thomas B.C."/>
            <person name="Singh A."/>
            <person name="Wilkins M.J."/>
            <person name="Karaoz U."/>
            <person name="Brodie E.L."/>
            <person name="Williams K.H."/>
            <person name="Hubbard S.S."/>
            <person name="Banfield J.F."/>
        </authorList>
    </citation>
    <scope>NUCLEOTIDE SEQUENCE [LARGE SCALE GENOMIC DNA]</scope>
</reference>
<dbReference type="Gene3D" id="3.40.50.1010">
    <property type="entry name" value="5'-nuclease"/>
    <property type="match status" value="1"/>
</dbReference>
<proteinExistence type="predicted"/>
<keyword evidence="5" id="KW-1133">Transmembrane helix</keyword>
<feature type="transmembrane region" description="Helical" evidence="5">
    <location>
        <begin position="96"/>
        <end position="113"/>
    </location>
</feature>
<dbReference type="SMART" id="SM00670">
    <property type="entry name" value="PINc"/>
    <property type="match status" value="1"/>
</dbReference>
<keyword evidence="2" id="KW-0540">Nuclease</keyword>
<feature type="domain" description="TRAM" evidence="6">
    <location>
        <begin position="265"/>
        <end position="326"/>
    </location>
</feature>
<dbReference type="CDD" id="cd09877">
    <property type="entry name" value="PIN_YacL-like"/>
    <property type="match status" value="1"/>
</dbReference>
<dbReference type="PANTHER" id="PTHR11603">
    <property type="entry name" value="AAA FAMILY ATPASE"/>
    <property type="match status" value="1"/>
</dbReference>
<dbReference type="InterPro" id="IPR029060">
    <property type="entry name" value="PIN-like_dom_sf"/>
</dbReference>
<dbReference type="InterPro" id="IPR002716">
    <property type="entry name" value="PIN_dom"/>
</dbReference>
<dbReference type="EMBL" id="MGDB01000050">
    <property type="protein sequence ID" value="OGL42383.1"/>
    <property type="molecule type" value="Genomic_DNA"/>
</dbReference>
<dbReference type="InterPro" id="IPR002792">
    <property type="entry name" value="TRAM_dom"/>
</dbReference>
<keyword evidence="3" id="KW-0378">Hydrolase</keyword>
<name>A0A1F7RLI8_9BACT</name>